<keyword evidence="1" id="KW-0472">Membrane</keyword>
<accession>A0A286GHC3</accession>
<proteinExistence type="predicted"/>
<dbReference type="RefSeq" id="WP_143278399.1">
    <property type="nucleotide sequence ID" value="NZ_OCNK01000001.1"/>
</dbReference>
<dbReference type="EMBL" id="OCNK01000001">
    <property type="protein sequence ID" value="SOD94933.1"/>
    <property type="molecule type" value="Genomic_DNA"/>
</dbReference>
<feature type="transmembrane region" description="Helical" evidence="1">
    <location>
        <begin position="41"/>
        <end position="61"/>
    </location>
</feature>
<dbReference type="Proteomes" id="UP000219482">
    <property type="component" value="Unassembled WGS sequence"/>
</dbReference>
<feature type="transmembrane region" description="Helical" evidence="1">
    <location>
        <begin position="73"/>
        <end position="91"/>
    </location>
</feature>
<gene>
    <name evidence="2" type="ORF">SAMN06272739_1042</name>
</gene>
<dbReference type="AlphaFoldDB" id="A0A286GHC3"/>
<reference evidence="3" key="1">
    <citation type="submission" date="2017-09" db="EMBL/GenBank/DDBJ databases">
        <authorList>
            <person name="Varghese N."/>
            <person name="Submissions S."/>
        </authorList>
    </citation>
    <scope>NUCLEOTIDE SEQUENCE [LARGE SCALE GENOMIC DNA]</scope>
    <source>
        <strain evidence="3">DSM 44270</strain>
    </source>
</reference>
<sequence length="122" mass="12443">MRRRQPWSERRRRLLLGLAGGGLAGGLGAIALPAQYGVTAGLLALLCGFLLLAAAAAFVLVPGPGTAGTLARSVPLAGAACVVAVLLLLSAPEDVRWLWWSATAATAAWTGGAAWQARRTAV</sequence>
<organism evidence="2 3">
    <name type="scientific">Blastococcus haudaquaticus</name>
    <dbReference type="NCBI Taxonomy" id="1938745"/>
    <lineage>
        <taxon>Bacteria</taxon>
        <taxon>Bacillati</taxon>
        <taxon>Actinomycetota</taxon>
        <taxon>Actinomycetes</taxon>
        <taxon>Geodermatophilales</taxon>
        <taxon>Geodermatophilaceae</taxon>
        <taxon>Blastococcus</taxon>
    </lineage>
</organism>
<keyword evidence="1" id="KW-0812">Transmembrane</keyword>
<dbReference type="PROSITE" id="PS51318">
    <property type="entry name" value="TAT"/>
    <property type="match status" value="1"/>
</dbReference>
<name>A0A286GHC3_9ACTN</name>
<feature type="transmembrane region" description="Helical" evidence="1">
    <location>
        <begin position="97"/>
        <end position="115"/>
    </location>
</feature>
<keyword evidence="1" id="KW-1133">Transmembrane helix</keyword>
<protein>
    <submittedName>
        <fullName evidence="2">Uncharacterized protein</fullName>
    </submittedName>
</protein>
<evidence type="ECO:0000313" key="3">
    <source>
        <dbReference type="Proteomes" id="UP000219482"/>
    </source>
</evidence>
<evidence type="ECO:0000256" key="1">
    <source>
        <dbReference type="SAM" id="Phobius"/>
    </source>
</evidence>
<keyword evidence="3" id="KW-1185">Reference proteome</keyword>
<evidence type="ECO:0000313" key="2">
    <source>
        <dbReference type="EMBL" id="SOD94933.1"/>
    </source>
</evidence>
<dbReference type="InterPro" id="IPR006311">
    <property type="entry name" value="TAT_signal"/>
</dbReference>